<accession>A0A212JW36</accession>
<organism evidence="1">
    <name type="scientific">uncultured Dysgonomonas sp</name>
    <dbReference type="NCBI Taxonomy" id="206096"/>
    <lineage>
        <taxon>Bacteria</taxon>
        <taxon>Pseudomonadati</taxon>
        <taxon>Bacteroidota</taxon>
        <taxon>Bacteroidia</taxon>
        <taxon>Bacteroidales</taxon>
        <taxon>Dysgonomonadaceae</taxon>
        <taxon>Dysgonomonas</taxon>
        <taxon>environmental samples</taxon>
    </lineage>
</organism>
<dbReference type="EMBL" id="FLUM01000003">
    <property type="protein sequence ID" value="SBW03684.1"/>
    <property type="molecule type" value="Genomic_DNA"/>
</dbReference>
<dbReference type="Gene3D" id="2.40.128.130">
    <property type="entry name" value="Autotransporter beta-domain"/>
    <property type="match status" value="1"/>
</dbReference>
<proteinExistence type="predicted"/>
<evidence type="ECO:0008006" key="2">
    <source>
        <dbReference type="Google" id="ProtNLM"/>
    </source>
</evidence>
<dbReference type="SUPFAM" id="SSF103515">
    <property type="entry name" value="Autotransporter"/>
    <property type="match status" value="1"/>
</dbReference>
<dbReference type="InterPro" id="IPR036709">
    <property type="entry name" value="Autotransporte_beta_dom_sf"/>
</dbReference>
<dbReference type="RefSeq" id="WP_296942645.1">
    <property type="nucleotide sequence ID" value="NZ_LT599032.1"/>
</dbReference>
<evidence type="ECO:0000313" key="1">
    <source>
        <dbReference type="EMBL" id="SBW03684.1"/>
    </source>
</evidence>
<reference evidence="1" key="1">
    <citation type="submission" date="2016-04" db="EMBL/GenBank/DDBJ databases">
        <authorList>
            <person name="Evans L.H."/>
            <person name="Alamgir A."/>
            <person name="Owens N."/>
            <person name="Weber N.D."/>
            <person name="Virtaneva K."/>
            <person name="Barbian K."/>
            <person name="Babar A."/>
            <person name="Rosenke K."/>
        </authorList>
    </citation>
    <scope>NUCLEOTIDE SEQUENCE</scope>
    <source>
        <strain evidence="1">86-1</strain>
    </source>
</reference>
<gene>
    <name evidence="1" type="ORF">KL86DYS1_30641</name>
</gene>
<sequence length="184" mass="20911">MKHIINIVLLCIVTLSLSGQTMGLKTNVLYDVTGTFSLGAEIGLSKKTSLDISGAYNPWEFSDVKRMKLWLVQPEFRYWFCERLNGHFLGLHAHAGQYNFSGINFSEKMKNGNYQGNFYGGGISYGYQWILNNRWGIEAAIGLGYAHFKYDKYPCAECGTIIKSDTKDYWGPTKASISFIYFIF</sequence>
<dbReference type="InterPro" id="IPR021958">
    <property type="entry name" value="DUF3575"/>
</dbReference>
<name>A0A212JW36_9BACT</name>
<dbReference type="Pfam" id="PF12099">
    <property type="entry name" value="DUF3575"/>
    <property type="match status" value="1"/>
</dbReference>
<protein>
    <recommendedName>
        <fullName evidence="2">DUF3575 domain-containing protein</fullName>
    </recommendedName>
</protein>
<dbReference type="AlphaFoldDB" id="A0A212JW36"/>